<dbReference type="OrthoDB" id="6721700at2759"/>
<reference evidence="1" key="1">
    <citation type="submission" date="2019-08" db="EMBL/GenBank/DDBJ databases">
        <title>The genome of the North American firefly Photinus pyralis.</title>
        <authorList>
            <consortium name="Photinus pyralis genome working group"/>
            <person name="Fallon T.R."/>
            <person name="Sander Lower S.E."/>
            <person name="Weng J.-K."/>
        </authorList>
    </citation>
    <scope>NUCLEOTIDE SEQUENCE</scope>
    <source>
        <strain evidence="1">TRF0915ILg1</strain>
        <tissue evidence="1">Whole body</tissue>
    </source>
</reference>
<protein>
    <submittedName>
        <fullName evidence="1">Uncharacterized protein</fullName>
    </submittedName>
</protein>
<dbReference type="EMBL" id="VTPC01091100">
    <property type="protein sequence ID" value="KAF2879673.1"/>
    <property type="molecule type" value="Genomic_DNA"/>
</dbReference>
<proteinExistence type="predicted"/>
<sequence length="168" mass="19458">VSQEEHIAAYYMRLDEAYEKFKILGNEAFAKLSDIPLIQQFEQKLMHAKVLFADETSQSAEDEPDADRTYYGKIRGARIPSEYETNLQNMKTLQEEAVEASEASDEQCTPQLDDYFMKFSETQQRCITAIENIEKSWDTDIDNYENIFNSATEQISKLYSVKYDNIAS</sequence>
<dbReference type="AlphaFoldDB" id="A0A8K0FYW0"/>
<comment type="caution">
    <text evidence="1">The sequence shown here is derived from an EMBL/GenBank/DDBJ whole genome shotgun (WGS) entry which is preliminary data.</text>
</comment>
<organism evidence="1 2">
    <name type="scientific">Ignelater luminosus</name>
    <name type="common">Cucubano</name>
    <name type="synonym">Pyrophorus luminosus</name>
    <dbReference type="NCBI Taxonomy" id="2038154"/>
    <lineage>
        <taxon>Eukaryota</taxon>
        <taxon>Metazoa</taxon>
        <taxon>Ecdysozoa</taxon>
        <taxon>Arthropoda</taxon>
        <taxon>Hexapoda</taxon>
        <taxon>Insecta</taxon>
        <taxon>Pterygota</taxon>
        <taxon>Neoptera</taxon>
        <taxon>Endopterygota</taxon>
        <taxon>Coleoptera</taxon>
        <taxon>Polyphaga</taxon>
        <taxon>Elateriformia</taxon>
        <taxon>Elateroidea</taxon>
        <taxon>Elateridae</taxon>
        <taxon>Agrypninae</taxon>
        <taxon>Pyrophorini</taxon>
        <taxon>Ignelater</taxon>
    </lineage>
</organism>
<evidence type="ECO:0000313" key="1">
    <source>
        <dbReference type="EMBL" id="KAF2879673.1"/>
    </source>
</evidence>
<evidence type="ECO:0000313" key="2">
    <source>
        <dbReference type="Proteomes" id="UP000801492"/>
    </source>
</evidence>
<dbReference type="Proteomes" id="UP000801492">
    <property type="component" value="Unassembled WGS sequence"/>
</dbReference>
<name>A0A8K0FYW0_IGNLU</name>
<keyword evidence="2" id="KW-1185">Reference proteome</keyword>
<accession>A0A8K0FYW0</accession>
<gene>
    <name evidence="1" type="ORF">ILUMI_26501</name>
</gene>
<feature type="non-terminal residue" evidence="1">
    <location>
        <position position="168"/>
    </location>
</feature>